<dbReference type="PANTHER" id="PTHR22943">
    <property type="entry name" value="7-TRANSMEMBRANE DOMAIN RECEPTOR C.ELEGANS"/>
    <property type="match status" value="1"/>
</dbReference>
<keyword evidence="1" id="KW-0472">Membrane</keyword>
<dbReference type="AGR" id="WB:WBGene00006069"/>
<dbReference type="PIR" id="T34161">
    <property type="entry name" value="T34161"/>
</dbReference>
<evidence type="ECO:0000313" key="2">
    <source>
        <dbReference type="EMBL" id="CCD66617.1"/>
    </source>
</evidence>
<keyword evidence="1" id="KW-1133">Transmembrane helix</keyword>
<gene>
    <name evidence="2 4" type="primary">str-1</name>
    <name evidence="4" type="ORF">C42D4.5</name>
    <name evidence="2" type="ORF">CELE_C42D4.5</name>
</gene>
<protein>
    <submittedName>
        <fullName evidence="2">Seven TM Receptor</fullName>
    </submittedName>
</protein>
<evidence type="ECO:0000313" key="3">
    <source>
        <dbReference type="Proteomes" id="UP000001940"/>
    </source>
</evidence>
<dbReference type="FunCoup" id="Q18570">
    <property type="interactions" value="15"/>
</dbReference>
<dbReference type="PANTHER" id="PTHR22943:SF23">
    <property type="entry name" value="SEVEN TM RECEPTOR"/>
    <property type="match status" value="1"/>
</dbReference>
<dbReference type="GO" id="GO:0007186">
    <property type="term" value="P:G protein-coupled receptor signaling pathway"/>
    <property type="evidence" value="ECO:0000318"/>
    <property type="project" value="GO_Central"/>
</dbReference>
<dbReference type="GeneID" id="191967"/>
<proteinExistence type="predicted"/>
<dbReference type="CTD" id="191967"/>
<feature type="transmembrane region" description="Helical" evidence="1">
    <location>
        <begin position="6"/>
        <end position="32"/>
    </location>
</feature>
<dbReference type="Pfam" id="PF10326">
    <property type="entry name" value="7TM_GPCR_Str"/>
    <property type="match status" value="1"/>
</dbReference>
<keyword evidence="1" id="KW-0812">Transmembrane</keyword>
<dbReference type="SUPFAM" id="SSF81321">
    <property type="entry name" value="Family A G protein-coupled receptor-like"/>
    <property type="match status" value="1"/>
</dbReference>
<organism evidence="2 3">
    <name type="scientific">Caenorhabditis elegans</name>
    <dbReference type="NCBI Taxonomy" id="6239"/>
    <lineage>
        <taxon>Eukaryota</taxon>
        <taxon>Metazoa</taxon>
        <taxon>Ecdysozoa</taxon>
        <taxon>Nematoda</taxon>
        <taxon>Chromadorea</taxon>
        <taxon>Rhabditida</taxon>
        <taxon>Rhabditina</taxon>
        <taxon>Rhabditomorpha</taxon>
        <taxon>Rhabditoidea</taxon>
        <taxon>Rhabditidae</taxon>
        <taxon>Peloderinae</taxon>
        <taxon>Caenorhabditis</taxon>
    </lineage>
</organism>
<dbReference type="PaxDb" id="6239-C42D4.5"/>
<feature type="transmembrane region" description="Helical" evidence="1">
    <location>
        <begin position="280"/>
        <end position="304"/>
    </location>
</feature>
<evidence type="ECO:0000256" key="1">
    <source>
        <dbReference type="SAM" id="Phobius"/>
    </source>
</evidence>
<dbReference type="OrthoDB" id="5825975at2759"/>
<dbReference type="GO" id="GO:0038022">
    <property type="term" value="F:G protein-coupled olfactory receptor activity"/>
    <property type="evidence" value="ECO:0000318"/>
    <property type="project" value="GO_Central"/>
</dbReference>
<dbReference type="WormBase" id="C42D4.5">
    <property type="protein sequence ID" value="CE38160"/>
    <property type="gene ID" value="WBGene00006069"/>
    <property type="gene designation" value="str-1"/>
</dbReference>
<feature type="transmembrane region" description="Helical" evidence="1">
    <location>
        <begin position="132"/>
        <end position="149"/>
    </location>
</feature>
<sequence length="345" mass="39416">MDNFELIVFLTQRVCTILAFLIHFPLTLLILYKSPSSFGAYKYLLTYISIFELVYAVLDVLVSPQLYTHKSAFMLVLDSNKTFLPFWTLYPIDLLFCGMLGCSMAIFTINFIYRYLVMKGSELLKSFESSKLFIWIASPMVYSAIWMFITEMTLQGNPDTDKLLEDTFLKKQKISLSEVVYIGPNYYPEEGVIDWIPIIGMISLTLMIFVSVYSIIYFAVNSYVAMNKLVLTSVNSQRYKANQTELLNALVIQAIIPFALMHFPASIVFITPFFNCGNQTFARIFSVTVALYPVLDPLPTIFVVKCYRKAVIKYLNILFSFCSNQPTIVTEQHSSTSYKCPAITA</sequence>
<keyword evidence="3" id="KW-1185">Reference proteome</keyword>
<keyword evidence="2" id="KW-0675">Receptor</keyword>
<dbReference type="OMA" id="YTKDSGF"/>
<feature type="transmembrane region" description="Helical" evidence="1">
    <location>
        <begin position="246"/>
        <end position="274"/>
    </location>
</feature>
<accession>Q18570</accession>
<dbReference type="GO" id="GO:0042048">
    <property type="term" value="P:olfactory behavior"/>
    <property type="evidence" value="ECO:0000318"/>
    <property type="project" value="GO_Central"/>
</dbReference>
<dbReference type="HOGENOM" id="CLU_036335_2_0_1"/>
<dbReference type="EMBL" id="BX284604">
    <property type="protein sequence ID" value="CCD66617.1"/>
    <property type="molecule type" value="Genomic_DNA"/>
</dbReference>
<dbReference type="KEGG" id="cel:CELE_C42D4.5"/>
<dbReference type="UCSC" id="C42D4.5">
    <property type="organism name" value="c. elegans"/>
</dbReference>
<dbReference type="AlphaFoldDB" id="Q18570"/>
<feature type="transmembrane region" description="Helical" evidence="1">
    <location>
        <begin position="44"/>
        <end position="67"/>
    </location>
</feature>
<dbReference type="Proteomes" id="UP000001940">
    <property type="component" value="Chromosome IV"/>
</dbReference>
<name>Q18570_CAEEL</name>
<feature type="transmembrane region" description="Helical" evidence="1">
    <location>
        <begin position="87"/>
        <end position="112"/>
    </location>
</feature>
<feature type="transmembrane region" description="Helical" evidence="1">
    <location>
        <begin position="195"/>
        <end position="220"/>
    </location>
</feature>
<evidence type="ECO:0000313" key="4">
    <source>
        <dbReference type="WormBase" id="C42D4.5"/>
    </source>
</evidence>
<dbReference type="GO" id="GO:0005886">
    <property type="term" value="C:plasma membrane"/>
    <property type="evidence" value="ECO:0000318"/>
    <property type="project" value="GO_Central"/>
</dbReference>
<dbReference type="eggNOG" id="ENOG502R89G">
    <property type="taxonomic scope" value="Eukaryota"/>
</dbReference>
<reference evidence="2 3" key="1">
    <citation type="journal article" date="1998" name="Science">
        <title>Genome sequence of the nematode C. elegans: a platform for investigating biology.</title>
        <authorList>
            <consortium name="The C. elegans sequencing consortium"/>
            <person name="Sulson J.E."/>
            <person name="Waterston R."/>
        </authorList>
    </citation>
    <scope>NUCLEOTIDE SEQUENCE [LARGE SCALE GENOMIC DNA]</scope>
    <source>
        <strain evidence="2 3">Bristol N2</strain>
    </source>
</reference>
<dbReference type="InterPro" id="IPR019428">
    <property type="entry name" value="7TM_GPCR_serpentine_rcpt_Str"/>
</dbReference>
<dbReference type="PhylomeDB" id="Q18570"/>
<dbReference type="InParanoid" id="Q18570"/>
<dbReference type="RefSeq" id="NP_501130.2">
    <property type="nucleotide sequence ID" value="NM_068729.2"/>
</dbReference>
<dbReference type="GO" id="GO:0097730">
    <property type="term" value="C:non-motile cilium"/>
    <property type="evidence" value="ECO:0000314"/>
    <property type="project" value="WormBase"/>
</dbReference>
<dbReference type="GO" id="GO:0005929">
    <property type="term" value="C:cilium"/>
    <property type="evidence" value="ECO:0000314"/>
    <property type="project" value="UniProtKB"/>
</dbReference>
<dbReference type="STRING" id="6239.C42D4.5.1"/>